<evidence type="ECO:0008006" key="4">
    <source>
        <dbReference type="Google" id="ProtNLM"/>
    </source>
</evidence>
<reference evidence="2 3" key="1">
    <citation type="submission" date="2024-06" db="EMBL/GenBank/DDBJ databases">
        <title>The Natural Products Discovery Center: Release of the First 8490 Sequenced Strains for Exploring Actinobacteria Biosynthetic Diversity.</title>
        <authorList>
            <person name="Kalkreuter E."/>
            <person name="Kautsar S.A."/>
            <person name="Yang D."/>
            <person name="Bader C.D."/>
            <person name="Teijaro C.N."/>
            <person name="Fluegel L."/>
            <person name="Davis C.M."/>
            <person name="Simpson J.R."/>
            <person name="Lauterbach L."/>
            <person name="Steele A.D."/>
            <person name="Gui C."/>
            <person name="Meng S."/>
            <person name="Li G."/>
            <person name="Viehrig K."/>
            <person name="Ye F."/>
            <person name="Su P."/>
            <person name="Kiefer A.F."/>
            <person name="Nichols A."/>
            <person name="Cepeda A.J."/>
            <person name="Yan W."/>
            <person name="Fan B."/>
            <person name="Jiang Y."/>
            <person name="Adhikari A."/>
            <person name="Zheng C.-J."/>
            <person name="Schuster L."/>
            <person name="Cowan T.M."/>
            <person name="Smanski M.J."/>
            <person name="Chevrette M.G."/>
            <person name="De Carvalho L.P.S."/>
            <person name="Shen B."/>
        </authorList>
    </citation>
    <scope>NUCLEOTIDE SEQUENCE [LARGE SCALE GENOMIC DNA]</scope>
    <source>
        <strain evidence="2 3">NPDC047833</strain>
    </source>
</reference>
<feature type="transmembrane region" description="Helical" evidence="1">
    <location>
        <begin position="26"/>
        <end position="46"/>
    </location>
</feature>
<comment type="caution">
    <text evidence="2">The sequence shown here is derived from an EMBL/GenBank/DDBJ whole genome shotgun (WGS) entry which is preliminary data.</text>
</comment>
<keyword evidence="1" id="KW-0812">Transmembrane</keyword>
<sequence length="144" mass="14654">MTTSQTSATLGTAATSSSAAARPLRLFLGLDAAVTAGNGLIYLIAAGPVGDLLDMDAGLLRGIGVFLTVYGVLVGVLAAQQVPSAAATKIVIEANLLWAVASIATALFGWFDPNTIGTVWIPMQALVVGAFAVLQINGLRKLTN</sequence>
<dbReference type="Proteomes" id="UP001553843">
    <property type="component" value="Unassembled WGS sequence"/>
</dbReference>
<proteinExistence type="predicted"/>
<keyword evidence="3" id="KW-1185">Reference proteome</keyword>
<feature type="transmembrane region" description="Helical" evidence="1">
    <location>
        <begin position="90"/>
        <end position="111"/>
    </location>
</feature>
<keyword evidence="1" id="KW-0472">Membrane</keyword>
<dbReference type="EMBL" id="JBEYRS010000001">
    <property type="protein sequence ID" value="MEW2360754.1"/>
    <property type="molecule type" value="Genomic_DNA"/>
</dbReference>
<gene>
    <name evidence="2" type="ORF">AB0887_02110</name>
</gene>
<protein>
    <recommendedName>
        <fullName evidence="4">Integral membrane protein</fullName>
    </recommendedName>
</protein>
<organism evidence="2 3">
    <name type="scientific">Streptomyces huasconensis</name>
    <dbReference type="NCBI Taxonomy" id="1854574"/>
    <lineage>
        <taxon>Bacteria</taxon>
        <taxon>Bacillati</taxon>
        <taxon>Actinomycetota</taxon>
        <taxon>Actinomycetes</taxon>
        <taxon>Kitasatosporales</taxon>
        <taxon>Streptomycetaceae</taxon>
        <taxon>Streptomyces</taxon>
    </lineage>
</organism>
<evidence type="ECO:0000313" key="3">
    <source>
        <dbReference type="Proteomes" id="UP001553843"/>
    </source>
</evidence>
<keyword evidence="1" id="KW-1133">Transmembrane helix</keyword>
<evidence type="ECO:0000256" key="1">
    <source>
        <dbReference type="SAM" id="Phobius"/>
    </source>
</evidence>
<evidence type="ECO:0000313" key="2">
    <source>
        <dbReference type="EMBL" id="MEW2360754.1"/>
    </source>
</evidence>
<feature type="transmembrane region" description="Helical" evidence="1">
    <location>
        <begin position="58"/>
        <end position="78"/>
    </location>
</feature>
<feature type="transmembrane region" description="Helical" evidence="1">
    <location>
        <begin position="117"/>
        <end position="139"/>
    </location>
</feature>
<name>A0ABV3LP45_9ACTN</name>
<dbReference type="RefSeq" id="WP_359776746.1">
    <property type="nucleotide sequence ID" value="NZ_JBEYRR010000003.1"/>
</dbReference>
<accession>A0ABV3LP45</accession>